<dbReference type="PANTHER" id="PTHR10887:SF341">
    <property type="entry name" value="NFX1-TYPE ZINC FINGER-CONTAINING PROTEIN 1"/>
    <property type="match status" value="1"/>
</dbReference>
<dbReference type="Proteomes" id="UP000799429">
    <property type="component" value="Unassembled WGS sequence"/>
</dbReference>
<accession>A0A9P4VRQ8</accession>
<evidence type="ECO:0000313" key="7">
    <source>
        <dbReference type="Proteomes" id="UP000799429"/>
    </source>
</evidence>
<feature type="domain" description="DNA2/NAM7 helicase-like C-terminal" evidence="4">
    <location>
        <begin position="748"/>
        <end position="937"/>
    </location>
</feature>
<reference evidence="6" key="1">
    <citation type="journal article" date="2020" name="Stud. Mycol.">
        <title>101 Dothideomycetes genomes: a test case for predicting lifestyles and emergence of pathogens.</title>
        <authorList>
            <person name="Haridas S."/>
            <person name="Albert R."/>
            <person name="Binder M."/>
            <person name="Bloem J."/>
            <person name="Labutti K."/>
            <person name="Salamov A."/>
            <person name="Andreopoulos B."/>
            <person name="Baker S."/>
            <person name="Barry K."/>
            <person name="Bills G."/>
            <person name="Bluhm B."/>
            <person name="Cannon C."/>
            <person name="Castanera R."/>
            <person name="Culley D."/>
            <person name="Daum C."/>
            <person name="Ezra D."/>
            <person name="Gonzalez J."/>
            <person name="Henrissat B."/>
            <person name="Kuo A."/>
            <person name="Liang C."/>
            <person name="Lipzen A."/>
            <person name="Lutzoni F."/>
            <person name="Magnuson J."/>
            <person name="Mondo S."/>
            <person name="Nolan M."/>
            <person name="Ohm R."/>
            <person name="Pangilinan J."/>
            <person name="Park H.-J."/>
            <person name="Ramirez L."/>
            <person name="Alfaro M."/>
            <person name="Sun H."/>
            <person name="Tritt A."/>
            <person name="Yoshinaga Y."/>
            <person name="Zwiers L.-H."/>
            <person name="Turgeon B."/>
            <person name="Goodwin S."/>
            <person name="Spatafora J."/>
            <person name="Crous P."/>
            <person name="Grigoriev I."/>
        </authorList>
    </citation>
    <scope>NUCLEOTIDE SEQUENCE</scope>
    <source>
        <strain evidence="6">CBS 101060</strain>
    </source>
</reference>
<dbReference type="Pfam" id="PF13086">
    <property type="entry name" value="AAA_11"/>
    <property type="match status" value="1"/>
</dbReference>
<dbReference type="GO" id="GO:0031380">
    <property type="term" value="C:nuclear RNA-directed RNA polymerase complex"/>
    <property type="evidence" value="ECO:0007669"/>
    <property type="project" value="TreeGrafter"/>
</dbReference>
<evidence type="ECO:0000256" key="1">
    <source>
        <dbReference type="ARBA" id="ARBA00022806"/>
    </source>
</evidence>
<dbReference type="Gene3D" id="3.40.50.300">
    <property type="entry name" value="P-loop containing nucleotide triphosphate hydrolases"/>
    <property type="match status" value="3"/>
</dbReference>
<feature type="compositionally biased region" description="Basic residues" evidence="2">
    <location>
        <begin position="1121"/>
        <end position="1131"/>
    </location>
</feature>
<dbReference type="GO" id="GO:0031048">
    <property type="term" value="P:regulatory ncRNA-mediated heterochromatin formation"/>
    <property type="evidence" value="ECO:0007669"/>
    <property type="project" value="TreeGrafter"/>
</dbReference>
<dbReference type="Pfam" id="PF25396">
    <property type="entry name" value="ZNFX1"/>
    <property type="match status" value="1"/>
</dbReference>
<keyword evidence="1" id="KW-0347">Helicase</keyword>
<dbReference type="Pfam" id="PF13087">
    <property type="entry name" value="AAA_12"/>
    <property type="match status" value="1"/>
</dbReference>
<sequence>MSYFSTFIGRALAVSSRASCYARRKKCADILDIVGNYRVTMGKKYRKKGLSNPRYSKLPKDKYSNTAELEIRRYVYGQNEPKGNSRPEWESRPEIPTGTEILDSGPIEVPTNIINTPWDSNEDYLRTHYELLREDAIRPLREAVSRIRTLPTSTEADMGNSIGIYDDVQIKAIVLASRGLAVRVSFSLERVGKRIRWQQSNRLMTGSLVALTPVDDMFQTVCITAIVAARPLPALEQNPPQIDLFFARPEDMEFDPGQQWVMMEERSAYFEADRHTLTGLQKIAKEPFPFSEHIVGLEPIILPPAYLQHQPMANMTRVFPDIPSHEFARLDILGDWPSNPWKQLTPDERDEVRHITPPLDDSQLEALQRILTKRFAIVQGPPGTGKTFISVAALKILLNNISKDDPPIIVACQTNHALDQLLRHVAEFEPDFIRLGGRTKDVDVIKKRTLFEVKQADDTGVQVSGSMLSDAFKGLEAIGKNIRQLLSPFEPGNGPLEEKFLQGLELLTEKQYASLRHNSNWAVNWDDGNNCGIEFWLGKALKPVRPQSFPDYFGVEFEEADLEYEQLLELEAENIGRKEDDDFEALGGTAVLVADNYIGKSSTSEKADPEKLLEDDDLYEIPSKLRGRVYSYLQHKAKMIIRDRLREYAQSYAQSVVKRKIGGWERDFVWLSQQKVIGMTTTGLSKYRALISSLKPRIILIEEAAETLEAPIAVGCLPSVEHLVLVGDHQQLRPHTHVRQHEGEPYFLNVSLFERLVKNEIEFSTLNRQRRMIPEIRRILKPIYGNLISDHPWVKRLENRPPVPGMGGVNSFFFTHEWVETTDSLMSTCNYYESDMIVGFFNYLCLNGVRPYEITILTFYNGQRKAILGALLAHPNLQNKFFKVVTVDSYQGEENDIVLLSLVRSNNKGKIGFLSVDNRVCVALSRAKRGFYIFGNGELLSNESRTWSEVVNIMMGRSKQEDPRMRIGYHLPLHCSNHGRKTFIECVPERSLADISALLAALKTVDAHVLRLSKRIGITLGTFAKMVNHNLSSGPLRPGMLSPFNTRKSTPNTSPFISSSPSKSTKESGPSHVLKLIDVDTESESPKLASVEELINPLKSTVINPEAKNIGNENPQAFQSKAKKGLNHKSPRANEMTVIQPKGNSQQSGMFSSLLSKQANGAPQSTDTQSWDDVAKEGKLIDFD</sequence>
<feature type="domain" description="DNA2/NAM7 helicase helicase" evidence="3">
    <location>
        <begin position="359"/>
        <end position="736"/>
    </location>
</feature>
<dbReference type="InterPro" id="IPR057373">
    <property type="entry name" value="ZNFX1"/>
</dbReference>
<evidence type="ECO:0000259" key="5">
    <source>
        <dbReference type="Pfam" id="PF25396"/>
    </source>
</evidence>
<feature type="region of interest" description="Disordered" evidence="2">
    <location>
        <begin position="1120"/>
        <end position="1184"/>
    </location>
</feature>
<dbReference type="InterPro" id="IPR027417">
    <property type="entry name" value="P-loop_NTPase"/>
</dbReference>
<keyword evidence="1" id="KW-0067">ATP-binding</keyword>
<feature type="domain" description="ZNFX1" evidence="5">
    <location>
        <begin position="161"/>
        <end position="265"/>
    </location>
</feature>
<dbReference type="PANTHER" id="PTHR10887">
    <property type="entry name" value="DNA2/NAM7 HELICASE FAMILY"/>
    <property type="match status" value="1"/>
</dbReference>
<dbReference type="CDD" id="cd18808">
    <property type="entry name" value="SF1_C_Upf1"/>
    <property type="match status" value="1"/>
</dbReference>
<protein>
    <submittedName>
        <fullName evidence="6">P-loop containing nucleoside triphosphate hydrolase protein</fullName>
    </submittedName>
</protein>
<dbReference type="InterPro" id="IPR047187">
    <property type="entry name" value="SF1_C_Upf1"/>
</dbReference>
<dbReference type="SUPFAM" id="SSF52540">
    <property type="entry name" value="P-loop containing nucleoside triphosphate hydrolases"/>
    <property type="match status" value="1"/>
</dbReference>
<organism evidence="6 7">
    <name type="scientific">Patellaria atrata CBS 101060</name>
    <dbReference type="NCBI Taxonomy" id="1346257"/>
    <lineage>
        <taxon>Eukaryota</taxon>
        <taxon>Fungi</taxon>
        <taxon>Dikarya</taxon>
        <taxon>Ascomycota</taxon>
        <taxon>Pezizomycotina</taxon>
        <taxon>Dothideomycetes</taxon>
        <taxon>Dothideomycetes incertae sedis</taxon>
        <taxon>Patellariales</taxon>
        <taxon>Patellariaceae</taxon>
        <taxon>Patellaria</taxon>
    </lineage>
</organism>
<evidence type="ECO:0000259" key="4">
    <source>
        <dbReference type="Pfam" id="PF13087"/>
    </source>
</evidence>
<dbReference type="InterPro" id="IPR041677">
    <property type="entry name" value="DNA2/NAM7_AAA_11"/>
</dbReference>
<feature type="region of interest" description="Disordered" evidence="2">
    <location>
        <begin position="1034"/>
        <end position="1071"/>
    </location>
</feature>
<name>A0A9P4VRQ8_9PEZI</name>
<dbReference type="InterPro" id="IPR045055">
    <property type="entry name" value="DNA2/NAM7-like"/>
</dbReference>
<feature type="compositionally biased region" description="Basic and acidic residues" evidence="2">
    <location>
        <begin position="1173"/>
        <end position="1184"/>
    </location>
</feature>
<evidence type="ECO:0000259" key="3">
    <source>
        <dbReference type="Pfam" id="PF13086"/>
    </source>
</evidence>
<gene>
    <name evidence="6" type="ORF">M501DRAFT_985334</name>
</gene>
<dbReference type="GO" id="GO:0016787">
    <property type="term" value="F:hydrolase activity"/>
    <property type="evidence" value="ECO:0007669"/>
    <property type="project" value="UniProtKB-KW"/>
</dbReference>
<keyword evidence="7" id="KW-1185">Reference proteome</keyword>
<keyword evidence="6" id="KW-0378">Hydrolase</keyword>
<feature type="compositionally biased region" description="Low complexity" evidence="2">
    <location>
        <begin position="1049"/>
        <end position="1071"/>
    </location>
</feature>
<comment type="caution">
    <text evidence="6">The sequence shown here is derived from an EMBL/GenBank/DDBJ whole genome shotgun (WGS) entry which is preliminary data.</text>
</comment>
<evidence type="ECO:0000313" key="6">
    <source>
        <dbReference type="EMBL" id="KAF2843206.1"/>
    </source>
</evidence>
<proteinExistence type="predicted"/>
<dbReference type="OrthoDB" id="409395at2759"/>
<dbReference type="InterPro" id="IPR041679">
    <property type="entry name" value="DNA2/NAM7-like_C"/>
</dbReference>
<dbReference type="EMBL" id="MU006089">
    <property type="protein sequence ID" value="KAF2843206.1"/>
    <property type="molecule type" value="Genomic_DNA"/>
</dbReference>
<dbReference type="AlphaFoldDB" id="A0A9P4VRQ8"/>
<dbReference type="GO" id="GO:0004386">
    <property type="term" value="F:helicase activity"/>
    <property type="evidence" value="ECO:0007669"/>
    <property type="project" value="InterPro"/>
</dbReference>
<feature type="compositionally biased region" description="Polar residues" evidence="2">
    <location>
        <begin position="1142"/>
        <end position="1171"/>
    </location>
</feature>
<evidence type="ECO:0000256" key="2">
    <source>
        <dbReference type="SAM" id="MobiDB-lite"/>
    </source>
</evidence>
<keyword evidence="1" id="KW-0547">Nucleotide-binding</keyword>